<evidence type="ECO:0000256" key="1">
    <source>
        <dbReference type="SAM" id="Coils"/>
    </source>
</evidence>
<proteinExistence type="predicted"/>
<protein>
    <submittedName>
        <fullName evidence="2">Uncharacterized protein</fullName>
    </submittedName>
</protein>
<accession>A0A0A8YJT4</accession>
<keyword evidence="1" id="KW-0175">Coiled coil</keyword>
<evidence type="ECO:0000313" key="2">
    <source>
        <dbReference type="EMBL" id="JAD26874.1"/>
    </source>
</evidence>
<name>A0A0A8YJT4_ARUDO</name>
<sequence length="59" mass="6943">MSLSHNFNICLVFQEEHESFRDIADRMIEDKEREIAKLLKENRDLHHSLEAKAAVSHLP</sequence>
<organism evidence="2">
    <name type="scientific">Arundo donax</name>
    <name type="common">Giant reed</name>
    <name type="synonym">Donax arundinaceus</name>
    <dbReference type="NCBI Taxonomy" id="35708"/>
    <lineage>
        <taxon>Eukaryota</taxon>
        <taxon>Viridiplantae</taxon>
        <taxon>Streptophyta</taxon>
        <taxon>Embryophyta</taxon>
        <taxon>Tracheophyta</taxon>
        <taxon>Spermatophyta</taxon>
        <taxon>Magnoliopsida</taxon>
        <taxon>Liliopsida</taxon>
        <taxon>Poales</taxon>
        <taxon>Poaceae</taxon>
        <taxon>PACMAD clade</taxon>
        <taxon>Arundinoideae</taxon>
        <taxon>Arundineae</taxon>
        <taxon>Arundo</taxon>
    </lineage>
</organism>
<dbReference type="EMBL" id="GBRH01271021">
    <property type="protein sequence ID" value="JAD26874.1"/>
    <property type="molecule type" value="Transcribed_RNA"/>
</dbReference>
<dbReference type="AlphaFoldDB" id="A0A0A8YJT4"/>
<reference evidence="2" key="1">
    <citation type="submission" date="2014-09" db="EMBL/GenBank/DDBJ databases">
        <authorList>
            <person name="Magalhaes I.L.F."/>
            <person name="Oliveira U."/>
            <person name="Santos F.R."/>
            <person name="Vidigal T.H.D.A."/>
            <person name="Brescovit A.D."/>
            <person name="Santos A.J."/>
        </authorList>
    </citation>
    <scope>NUCLEOTIDE SEQUENCE</scope>
    <source>
        <tissue evidence="2">Shoot tissue taken approximately 20 cm above the soil surface</tissue>
    </source>
</reference>
<reference evidence="2" key="2">
    <citation type="journal article" date="2015" name="Data Brief">
        <title>Shoot transcriptome of the giant reed, Arundo donax.</title>
        <authorList>
            <person name="Barrero R.A."/>
            <person name="Guerrero F.D."/>
            <person name="Moolhuijzen P."/>
            <person name="Goolsby J.A."/>
            <person name="Tidwell J."/>
            <person name="Bellgard S.E."/>
            <person name="Bellgard M.I."/>
        </authorList>
    </citation>
    <scope>NUCLEOTIDE SEQUENCE</scope>
    <source>
        <tissue evidence="2">Shoot tissue taken approximately 20 cm above the soil surface</tissue>
    </source>
</reference>
<feature type="coiled-coil region" evidence="1">
    <location>
        <begin position="21"/>
        <end position="48"/>
    </location>
</feature>